<gene>
    <name evidence="10" type="ORF">BKA67DRAFT_568601</name>
</gene>
<dbReference type="SUPFAM" id="SSF103473">
    <property type="entry name" value="MFS general substrate transporter"/>
    <property type="match status" value="1"/>
</dbReference>
<comment type="caution">
    <text evidence="10">The sequence shown here is derived from an EMBL/GenBank/DDBJ whole genome shotgun (WGS) entry which is preliminary data.</text>
</comment>
<keyword evidence="3" id="KW-0813">Transport</keyword>
<feature type="transmembrane region" description="Helical" evidence="8">
    <location>
        <begin position="118"/>
        <end position="137"/>
    </location>
</feature>
<evidence type="ECO:0000259" key="9">
    <source>
        <dbReference type="PROSITE" id="PS50850"/>
    </source>
</evidence>
<evidence type="ECO:0000256" key="2">
    <source>
        <dbReference type="ARBA" id="ARBA00007520"/>
    </source>
</evidence>
<feature type="transmembrane region" description="Helical" evidence="8">
    <location>
        <begin position="519"/>
        <end position="542"/>
    </location>
</feature>
<evidence type="ECO:0000313" key="11">
    <source>
        <dbReference type="Proteomes" id="UP000758603"/>
    </source>
</evidence>
<dbReference type="GO" id="GO:0022857">
    <property type="term" value="F:transmembrane transporter activity"/>
    <property type="evidence" value="ECO:0007669"/>
    <property type="project" value="InterPro"/>
</dbReference>
<feature type="transmembrane region" description="Helical" evidence="8">
    <location>
        <begin position="319"/>
        <end position="340"/>
    </location>
</feature>
<evidence type="ECO:0000256" key="1">
    <source>
        <dbReference type="ARBA" id="ARBA00004141"/>
    </source>
</evidence>
<feature type="transmembrane region" description="Helical" evidence="8">
    <location>
        <begin position="247"/>
        <end position="273"/>
    </location>
</feature>
<keyword evidence="11" id="KW-1185">Reference proteome</keyword>
<keyword evidence="4 8" id="KW-0812">Transmembrane</keyword>
<dbReference type="EMBL" id="JAGPXC010000005">
    <property type="protein sequence ID" value="KAH6653101.1"/>
    <property type="molecule type" value="Genomic_DNA"/>
</dbReference>
<feature type="region of interest" description="Disordered" evidence="7">
    <location>
        <begin position="1"/>
        <end position="34"/>
    </location>
</feature>
<dbReference type="Gene3D" id="1.20.1250.20">
    <property type="entry name" value="MFS general substrate transporter like domains"/>
    <property type="match status" value="2"/>
</dbReference>
<feature type="transmembrane region" description="Helical" evidence="8">
    <location>
        <begin position="279"/>
        <end position="298"/>
    </location>
</feature>
<feature type="transmembrane region" description="Helical" evidence="8">
    <location>
        <begin position="89"/>
        <end position="106"/>
    </location>
</feature>
<feature type="transmembrane region" description="Helical" evidence="8">
    <location>
        <begin position="414"/>
        <end position="435"/>
    </location>
</feature>
<evidence type="ECO:0000256" key="7">
    <source>
        <dbReference type="SAM" id="MobiDB-lite"/>
    </source>
</evidence>
<dbReference type="OrthoDB" id="10021397at2759"/>
<sequence>MTSDFKSSFSAEKAKQLSDPDSLASSAASSNPDLPSSILEQKTSKKGINWFLAYFAVIISVLLFALDATIVAVVQPQVLAAFDNEIDKLPWIGVAFSLGTIAILPLGKANGLFDVKWLFIASVAIFEIGSILCGAAPDMTAMIVGRAISGVGGAGIYCGGLIYISLITGERERPLYMSGVAVVWGIGSVLGPLIGGALAQSHLTWRWAFYINPVIAAALAPIFLLCMRSLVLVGDMPISLKLRNTDWAAIIVFCGGSVAYTMALTFGGSVYAFDSGSMIALWTVTGVLFIAFVAVTILHPLISAENRLYPSHFMRSVELNILQLQIFLAGGIMMTTIYYIPLLFQFTRGDGALQAGVRLLPLIGMVVFFSIANGVAMPYFGYHKPWYIFGNAMALTGSVLMYTSKASTPTSSLYGYTALIGMGVGSSITAGFAVVQAMVLPNEVNNAVGFMSIGQSMGQISILAIGGTLFQNIGFQRLAAILPDAGQGETLQILTGTSNVYFLSLSEKVQITLVEQVRIAITNVFALTAAASGIGLATSLFLTHKKLYSK</sequence>
<dbReference type="PANTHER" id="PTHR23501:SF12">
    <property type="entry name" value="MAJOR FACILITATOR SUPERFAMILY (MFS) PROFILE DOMAIN-CONTAINING PROTEIN-RELATED"/>
    <property type="match status" value="1"/>
</dbReference>
<feature type="transmembrane region" description="Helical" evidence="8">
    <location>
        <begin position="447"/>
        <end position="470"/>
    </location>
</feature>
<comment type="subcellular location">
    <subcellularLocation>
        <location evidence="1">Membrane</location>
        <topology evidence="1">Multi-pass membrane protein</topology>
    </subcellularLocation>
</comment>
<dbReference type="InterPro" id="IPR011701">
    <property type="entry name" value="MFS"/>
</dbReference>
<dbReference type="InterPro" id="IPR020846">
    <property type="entry name" value="MFS_dom"/>
</dbReference>
<name>A0A9P8ZWJ5_9PEZI</name>
<evidence type="ECO:0000256" key="8">
    <source>
        <dbReference type="SAM" id="Phobius"/>
    </source>
</evidence>
<dbReference type="RefSeq" id="XP_045957378.1">
    <property type="nucleotide sequence ID" value="XM_046103040.1"/>
</dbReference>
<feature type="transmembrane region" description="Helical" evidence="8">
    <location>
        <begin position="360"/>
        <end position="379"/>
    </location>
</feature>
<organism evidence="10 11">
    <name type="scientific">Truncatella angustata</name>
    <dbReference type="NCBI Taxonomy" id="152316"/>
    <lineage>
        <taxon>Eukaryota</taxon>
        <taxon>Fungi</taxon>
        <taxon>Dikarya</taxon>
        <taxon>Ascomycota</taxon>
        <taxon>Pezizomycotina</taxon>
        <taxon>Sordariomycetes</taxon>
        <taxon>Xylariomycetidae</taxon>
        <taxon>Amphisphaeriales</taxon>
        <taxon>Sporocadaceae</taxon>
        <taxon>Truncatella</taxon>
    </lineage>
</organism>
<proteinExistence type="inferred from homology"/>
<feature type="transmembrane region" description="Helical" evidence="8">
    <location>
        <begin position="386"/>
        <end position="402"/>
    </location>
</feature>
<dbReference type="InterPro" id="IPR036259">
    <property type="entry name" value="MFS_trans_sf"/>
</dbReference>
<accession>A0A9P8ZWJ5</accession>
<feature type="transmembrane region" description="Helical" evidence="8">
    <location>
        <begin position="143"/>
        <end position="163"/>
    </location>
</feature>
<dbReference type="GO" id="GO:0005886">
    <property type="term" value="C:plasma membrane"/>
    <property type="evidence" value="ECO:0007669"/>
    <property type="project" value="TreeGrafter"/>
</dbReference>
<protein>
    <submittedName>
        <fullName evidence="10">Major facilitator superfamily domain-containing protein</fullName>
    </submittedName>
</protein>
<reference evidence="10" key="1">
    <citation type="journal article" date="2021" name="Nat. Commun.">
        <title>Genetic determinants of endophytism in the Arabidopsis root mycobiome.</title>
        <authorList>
            <person name="Mesny F."/>
            <person name="Miyauchi S."/>
            <person name="Thiergart T."/>
            <person name="Pickel B."/>
            <person name="Atanasova L."/>
            <person name="Karlsson M."/>
            <person name="Huettel B."/>
            <person name="Barry K.W."/>
            <person name="Haridas S."/>
            <person name="Chen C."/>
            <person name="Bauer D."/>
            <person name="Andreopoulos W."/>
            <person name="Pangilinan J."/>
            <person name="LaButti K."/>
            <person name="Riley R."/>
            <person name="Lipzen A."/>
            <person name="Clum A."/>
            <person name="Drula E."/>
            <person name="Henrissat B."/>
            <person name="Kohler A."/>
            <person name="Grigoriev I.V."/>
            <person name="Martin F.M."/>
            <person name="Hacquard S."/>
        </authorList>
    </citation>
    <scope>NUCLEOTIDE SEQUENCE</scope>
    <source>
        <strain evidence="10">MPI-SDFR-AT-0073</strain>
    </source>
</reference>
<feature type="domain" description="Major facilitator superfamily (MFS) profile" evidence="9">
    <location>
        <begin position="53"/>
        <end position="547"/>
    </location>
</feature>
<dbReference type="Pfam" id="PF07690">
    <property type="entry name" value="MFS_1"/>
    <property type="match status" value="1"/>
</dbReference>
<evidence type="ECO:0000256" key="5">
    <source>
        <dbReference type="ARBA" id="ARBA00022989"/>
    </source>
</evidence>
<dbReference type="GeneID" id="70131932"/>
<dbReference type="PROSITE" id="PS50850">
    <property type="entry name" value="MFS"/>
    <property type="match status" value="1"/>
</dbReference>
<keyword evidence="5 8" id="KW-1133">Transmembrane helix</keyword>
<feature type="compositionally biased region" description="Polar residues" evidence="7">
    <location>
        <begin position="1"/>
        <end position="10"/>
    </location>
</feature>
<feature type="transmembrane region" description="Helical" evidence="8">
    <location>
        <begin position="207"/>
        <end position="226"/>
    </location>
</feature>
<dbReference type="Proteomes" id="UP000758603">
    <property type="component" value="Unassembled WGS sequence"/>
</dbReference>
<evidence type="ECO:0000256" key="6">
    <source>
        <dbReference type="ARBA" id="ARBA00023136"/>
    </source>
</evidence>
<keyword evidence="6 8" id="KW-0472">Membrane</keyword>
<comment type="similarity">
    <text evidence="2">Belongs to the major facilitator superfamily. TCR/Tet family.</text>
</comment>
<evidence type="ECO:0000256" key="3">
    <source>
        <dbReference type="ARBA" id="ARBA00022448"/>
    </source>
</evidence>
<evidence type="ECO:0000313" key="10">
    <source>
        <dbReference type="EMBL" id="KAH6653101.1"/>
    </source>
</evidence>
<feature type="compositionally biased region" description="Low complexity" evidence="7">
    <location>
        <begin position="19"/>
        <end position="34"/>
    </location>
</feature>
<dbReference type="PANTHER" id="PTHR23501">
    <property type="entry name" value="MAJOR FACILITATOR SUPERFAMILY"/>
    <property type="match status" value="1"/>
</dbReference>
<dbReference type="AlphaFoldDB" id="A0A9P8ZWJ5"/>
<evidence type="ECO:0000256" key="4">
    <source>
        <dbReference type="ARBA" id="ARBA00022692"/>
    </source>
</evidence>
<feature type="transmembrane region" description="Helical" evidence="8">
    <location>
        <begin position="51"/>
        <end position="74"/>
    </location>
</feature>
<feature type="transmembrane region" description="Helical" evidence="8">
    <location>
        <begin position="175"/>
        <end position="195"/>
    </location>
</feature>